<dbReference type="GO" id="GO:0016787">
    <property type="term" value="F:hydrolase activity"/>
    <property type="evidence" value="ECO:0007669"/>
    <property type="project" value="UniProtKB-KW"/>
</dbReference>
<keyword evidence="1" id="KW-0378">Hydrolase</keyword>
<dbReference type="EMBL" id="CAJNNV010025020">
    <property type="protein sequence ID" value="CAE8611378.1"/>
    <property type="molecule type" value="Genomic_DNA"/>
</dbReference>
<organism evidence="3 4">
    <name type="scientific">Polarella glacialis</name>
    <name type="common">Dinoflagellate</name>
    <dbReference type="NCBI Taxonomy" id="89957"/>
    <lineage>
        <taxon>Eukaryota</taxon>
        <taxon>Sar</taxon>
        <taxon>Alveolata</taxon>
        <taxon>Dinophyceae</taxon>
        <taxon>Suessiales</taxon>
        <taxon>Suessiaceae</taxon>
        <taxon>Polarella</taxon>
    </lineage>
</organism>
<dbReference type="InterPro" id="IPR001650">
    <property type="entry name" value="Helicase_C-like"/>
</dbReference>
<sequence>MARILSAQFGISVAHVCGVQAMDDATRQQNLSCFRSESVRVLVATSSLEEGLDVPSCRYVIRYDWFASAKSHVQGAGRARHPLAEVYYS</sequence>
<evidence type="ECO:0000256" key="1">
    <source>
        <dbReference type="ARBA" id="ARBA00022801"/>
    </source>
</evidence>
<proteinExistence type="predicted"/>
<accession>A0A813FCR3</accession>
<evidence type="ECO:0000313" key="4">
    <source>
        <dbReference type="Proteomes" id="UP000654075"/>
    </source>
</evidence>
<dbReference type="OrthoDB" id="442579at2759"/>
<dbReference type="Proteomes" id="UP000654075">
    <property type="component" value="Unassembled WGS sequence"/>
</dbReference>
<comment type="caution">
    <text evidence="3">The sequence shown here is derived from an EMBL/GenBank/DDBJ whole genome shotgun (WGS) entry which is preliminary data.</text>
</comment>
<dbReference type="Gene3D" id="3.40.50.300">
    <property type="entry name" value="P-loop containing nucleotide triphosphate hydrolases"/>
    <property type="match status" value="1"/>
</dbReference>
<evidence type="ECO:0000259" key="2">
    <source>
        <dbReference type="PROSITE" id="PS51194"/>
    </source>
</evidence>
<feature type="domain" description="Helicase C-terminal" evidence="2">
    <location>
        <begin position="1"/>
        <end position="89"/>
    </location>
</feature>
<dbReference type="PANTHER" id="PTHR14950:SF37">
    <property type="entry name" value="ENDORIBONUCLEASE DICER"/>
    <property type="match status" value="1"/>
</dbReference>
<evidence type="ECO:0000313" key="3">
    <source>
        <dbReference type="EMBL" id="CAE8611378.1"/>
    </source>
</evidence>
<reference evidence="3" key="1">
    <citation type="submission" date="2021-02" db="EMBL/GenBank/DDBJ databases">
        <authorList>
            <person name="Dougan E. K."/>
            <person name="Rhodes N."/>
            <person name="Thang M."/>
            <person name="Chan C."/>
        </authorList>
    </citation>
    <scope>NUCLEOTIDE SEQUENCE</scope>
</reference>
<gene>
    <name evidence="3" type="ORF">PGLA1383_LOCUS29181</name>
</gene>
<keyword evidence="4" id="KW-1185">Reference proteome</keyword>
<dbReference type="SUPFAM" id="SSF52540">
    <property type="entry name" value="P-loop containing nucleoside triphosphate hydrolases"/>
    <property type="match status" value="1"/>
</dbReference>
<dbReference type="Pfam" id="PF00271">
    <property type="entry name" value="Helicase_C"/>
    <property type="match status" value="1"/>
</dbReference>
<dbReference type="PROSITE" id="PS51194">
    <property type="entry name" value="HELICASE_CTER"/>
    <property type="match status" value="1"/>
</dbReference>
<dbReference type="PANTHER" id="PTHR14950">
    <property type="entry name" value="DICER-RELATED"/>
    <property type="match status" value="1"/>
</dbReference>
<protein>
    <recommendedName>
        <fullName evidence="2">Helicase C-terminal domain-containing protein</fullName>
    </recommendedName>
</protein>
<dbReference type="InterPro" id="IPR027417">
    <property type="entry name" value="P-loop_NTPase"/>
</dbReference>
<name>A0A813FCR3_POLGL</name>
<dbReference type="AlphaFoldDB" id="A0A813FCR3"/>
<dbReference type="SMART" id="SM00490">
    <property type="entry name" value="HELICc"/>
    <property type="match status" value="1"/>
</dbReference>